<feature type="binding site" evidence="7">
    <location>
        <begin position="124"/>
        <end position="126"/>
    </location>
    <ligand>
        <name>FMN</name>
        <dbReference type="ChEBI" id="CHEBI:58210"/>
    </ligand>
</feature>
<reference evidence="10" key="1">
    <citation type="journal article" date="2023" name="Arch. Microbiol.">
        <title>Desulfoferula mesophilus gen. nov. sp. nov., a mesophilic sulfate-reducing bacterium isolated from a brackish lake sediment.</title>
        <authorList>
            <person name="Watanabe T."/>
            <person name="Yabe T."/>
            <person name="Tsuji J.M."/>
            <person name="Fukui M."/>
        </authorList>
    </citation>
    <scope>NUCLEOTIDE SEQUENCE [LARGE SCALE GENOMIC DNA]</scope>
    <source>
        <strain evidence="10">12FAK</strain>
    </source>
</reference>
<comment type="catalytic activity">
    <reaction evidence="7 8">
        <text>5-O-(1-carboxyvinyl)-3-phosphoshikimate = chorismate + phosphate</text>
        <dbReference type="Rhea" id="RHEA:21020"/>
        <dbReference type="ChEBI" id="CHEBI:29748"/>
        <dbReference type="ChEBI" id="CHEBI:43474"/>
        <dbReference type="ChEBI" id="CHEBI:57701"/>
        <dbReference type="EC" id="4.2.3.5"/>
    </reaction>
</comment>
<dbReference type="Proteomes" id="UP001366166">
    <property type="component" value="Chromosome"/>
</dbReference>
<dbReference type="RefSeq" id="WP_338605983.1">
    <property type="nucleotide sequence ID" value="NZ_AP028679.1"/>
</dbReference>
<comment type="function">
    <text evidence="7">Catalyzes the anti-1,4-elimination of the C-3 phosphate and the C-6 proR hydrogen from 5-enolpyruvylshikimate-3-phosphate (EPSP) to yield chorismate, which is the branch point compound that serves as the starting substrate for the three terminal pathways of aromatic amino acid biosynthesis. This reaction introduces a second double bond into the aromatic ring system.</text>
</comment>
<dbReference type="PANTHER" id="PTHR21085">
    <property type="entry name" value="CHORISMATE SYNTHASE"/>
    <property type="match status" value="1"/>
</dbReference>
<keyword evidence="5 7" id="KW-0057">Aromatic amino acid biosynthesis</keyword>
<keyword evidence="7" id="KW-0288">FMN</keyword>
<evidence type="ECO:0000256" key="1">
    <source>
        <dbReference type="ARBA" id="ARBA00005044"/>
    </source>
</evidence>
<evidence type="ECO:0000256" key="3">
    <source>
        <dbReference type="ARBA" id="ARBA00013036"/>
    </source>
</evidence>
<evidence type="ECO:0000256" key="6">
    <source>
        <dbReference type="ARBA" id="ARBA00023239"/>
    </source>
</evidence>
<keyword evidence="6 7" id="KW-0456">Lyase</keyword>
<evidence type="ECO:0000313" key="9">
    <source>
        <dbReference type="EMBL" id="BEQ14268.1"/>
    </source>
</evidence>
<dbReference type="SUPFAM" id="SSF103263">
    <property type="entry name" value="Chorismate synthase, AroC"/>
    <property type="match status" value="1"/>
</dbReference>
<dbReference type="NCBIfam" id="NF003793">
    <property type="entry name" value="PRK05382.1"/>
    <property type="match status" value="1"/>
</dbReference>
<comment type="cofactor">
    <cofactor evidence="7 8">
        <name>FMNH2</name>
        <dbReference type="ChEBI" id="CHEBI:57618"/>
    </cofactor>
    <text evidence="7 8">Reduced FMN (FMNH(2)).</text>
</comment>
<dbReference type="GO" id="GO:0008652">
    <property type="term" value="P:amino acid biosynthetic process"/>
    <property type="evidence" value="ECO:0007669"/>
    <property type="project" value="UniProtKB-KW"/>
</dbReference>
<dbReference type="Gene3D" id="3.60.150.10">
    <property type="entry name" value="Chorismate synthase AroC"/>
    <property type="match status" value="1"/>
</dbReference>
<keyword evidence="7" id="KW-0285">Flavoprotein</keyword>
<feature type="binding site" evidence="7">
    <location>
        <begin position="291"/>
        <end position="295"/>
    </location>
    <ligand>
        <name>FMN</name>
        <dbReference type="ChEBI" id="CHEBI:58210"/>
    </ligand>
</feature>
<dbReference type="GO" id="GO:0009423">
    <property type="term" value="P:chorismate biosynthetic process"/>
    <property type="evidence" value="ECO:0007669"/>
    <property type="project" value="UniProtKB-UniRule"/>
</dbReference>
<evidence type="ECO:0000256" key="8">
    <source>
        <dbReference type="RuleBase" id="RU000605"/>
    </source>
</evidence>
<evidence type="ECO:0000256" key="7">
    <source>
        <dbReference type="HAMAP-Rule" id="MF_00300"/>
    </source>
</evidence>
<dbReference type="EC" id="4.2.3.5" evidence="3 7"/>
<comment type="pathway">
    <text evidence="1 7 8">Metabolic intermediate biosynthesis; chorismate biosynthesis; chorismate from D-erythrose 4-phosphate and phosphoenolpyruvate: step 7/7.</text>
</comment>
<gene>
    <name evidence="7 9" type="primary">aroC</name>
    <name evidence="9" type="ORF">FAK_13340</name>
</gene>
<dbReference type="NCBIfam" id="TIGR00033">
    <property type="entry name" value="aroC"/>
    <property type="match status" value="1"/>
</dbReference>
<dbReference type="InterPro" id="IPR020541">
    <property type="entry name" value="Chorismate_synthase_CS"/>
</dbReference>
<keyword evidence="7" id="KW-0274">FAD</keyword>
<feature type="binding site" evidence="7">
    <location>
        <position position="317"/>
    </location>
    <ligand>
        <name>FMN</name>
        <dbReference type="ChEBI" id="CHEBI:58210"/>
    </ligand>
</feature>
<protein>
    <recommendedName>
        <fullName evidence="3 7">Chorismate synthase</fullName>
        <shortName evidence="7">CS</shortName>
        <ecNumber evidence="3 7">4.2.3.5</ecNumber>
    </recommendedName>
    <alternativeName>
        <fullName evidence="7">5-enolpyruvylshikimate-3-phosphate phospholyase</fullName>
    </alternativeName>
</protein>
<dbReference type="EMBL" id="AP028679">
    <property type="protein sequence ID" value="BEQ14268.1"/>
    <property type="molecule type" value="Genomic_DNA"/>
</dbReference>
<dbReference type="PROSITE" id="PS00787">
    <property type="entry name" value="CHORISMATE_SYNTHASE_1"/>
    <property type="match status" value="1"/>
</dbReference>
<proteinExistence type="inferred from homology"/>
<dbReference type="PROSITE" id="PS00788">
    <property type="entry name" value="CHORISMATE_SYNTHASE_2"/>
    <property type="match status" value="1"/>
</dbReference>
<comment type="subunit">
    <text evidence="7">Homotetramer.</text>
</comment>
<organism evidence="9 10">
    <name type="scientific">Desulfoferula mesophila</name>
    <dbReference type="NCBI Taxonomy" id="3058419"/>
    <lineage>
        <taxon>Bacteria</taxon>
        <taxon>Pseudomonadati</taxon>
        <taxon>Thermodesulfobacteriota</taxon>
        <taxon>Desulfarculia</taxon>
        <taxon>Desulfarculales</taxon>
        <taxon>Desulfarculaceae</taxon>
        <taxon>Desulfoferula</taxon>
    </lineage>
</organism>
<dbReference type="PIRSF" id="PIRSF001456">
    <property type="entry name" value="Chorismate_synth"/>
    <property type="match status" value="1"/>
</dbReference>
<keyword evidence="7" id="KW-0521">NADP</keyword>
<dbReference type="GO" id="GO:0009073">
    <property type="term" value="P:aromatic amino acid family biosynthetic process"/>
    <property type="evidence" value="ECO:0007669"/>
    <property type="project" value="UniProtKB-KW"/>
</dbReference>
<dbReference type="HAMAP" id="MF_00300">
    <property type="entry name" value="Chorismate_synth"/>
    <property type="match status" value="1"/>
</dbReference>
<name>A0AAU9EAW1_9BACT</name>
<keyword evidence="4 7" id="KW-0028">Amino-acid biosynthesis</keyword>
<accession>A0AAU9EAW1</accession>
<evidence type="ECO:0000256" key="2">
    <source>
        <dbReference type="ARBA" id="ARBA00008014"/>
    </source>
</evidence>
<feature type="binding site" evidence="7">
    <location>
        <position position="47"/>
    </location>
    <ligand>
        <name>NADP(+)</name>
        <dbReference type="ChEBI" id="CHEBI:58349"/>
    </ligand>
</feature>
<feature type="binding site" evidence="7">
    <location>
        <position position="276"/>
    </location>
    <ligand>
        <name>FMN</name>
        <dbReference type="ChEBI" id="CHEBI:58210"/>
    </ligand>
</feature>
<comment type="caution">
    <text evidence="7">Lacks conserved residue(s) required for the propagation of feature annotation.</text>
</comment>
<comment type="similarity">
    <text evidence="2 7 8">Belongs to the chorismate synthase family.</text>
</comment>
<sequence length="353" mass="36370">MGSFSGEILKVATFGESHGVGVGVVVEGVPAGIALEQEAIQAELDRRRPGTSPLASARQEADQVEILSGVAEGRTLGSPIALLVRNVDARSKDYSALADKFRPGHADYTFWRKYGLPPQPGGGRSSGRETVGRVAAGAVARALLAPLGVAIAAYTIQVGPVKATAIDPAFAREHPLRAADPATAQAMVDEVMAARSDGDSVGGVLELAIDGVPAGLGDPVFNKLDARLGGAMFSIGAVKWVEIGDGLAVAARRGSANNDQMDAKGFLSNHAGGILGGISNGMPLVLRLAIKPTPSIAQPQRTQNLDGQAVEISIGGRHDPCLCGRIAPVAEAMAALVLADLWLMQKTQARSEA</sequence>
<keyword evidence="10" id="KW-1185">Reference proteome</keyword>
<dbReference type="KEGG" id="dmp:FAK_13340"/>
<dbReference type="Pfam" id="PF01264">
    <property type="entry name" value="Chorismate_synt"/>
    <property type="match status" value="1"/>
</dbReference>
<dbReference type="PROSITE" id="PS00789">
    <property type="entry name" value="CHORISMATE_SYNTHASE_3"/>
    <property type="match status" value="1"/>
</dbReference>
<dbReference type="GO" id="GO:0010181">
    <property type="term" value="F:FMN binding"/>
    <property type="evidence" value="ECO:0007669"/>
    <property type="project" value="TreeGrafter"/>
</dbReference>
<evidence type="ECO:0000313" key="10">
    <source>
        <dbReference type="Proteomes" id="UP001366166"/>
    </source>
</evidence>
<dbReference type="PANTHER" id="PTHR21085:SF0">
    <property type="entry name" value="CHORISMATE SYNTHASE"/>
    <property type="match status" value="1"/>
</dbReference>
<evidence type="ECO:0000256" key="5">
    <source>
        <dbReference type="ARBA" id="ARBA00023141"/>
    </source>
</evidence>
<dbReference type="InterPro" id="IPR000453">
    <property type="entry name" value="Chorismate_synth"/>
</dbReference>
<dbReference type="InterPro" id="IPR035904">
    <property type="entry name" value="Chorismate_synth_AroC_sf"/>
</dbReference>
<dbReference type="CDD" id="cd07304">
    <property type="entry name" value="Chorismate_synthase"/>
    <property type="match status" value="1"/>
</dbReference>
<dbReference type="GO" id="GO:0005829">
    <property type="term" value="C:cytosol"/>
    <property type="evidence" value="ECO:0007669"/>
    <property type="project" value="TreeGrafter"/>
</dbReference>
<dbReference type="AlphaFoldDB" id="A0AAU9EAW1"/>
<evidence type="ECO:0000256" key="4">
    <source>
        <dbReference type="ARBA" id="ARBA00022605"/>
    </source>
</evidence>
<dbReference type="GO" id="GO:0004107">
    <property type="term" value="F:chorismate synthase activity"/>
    <property type="evidence" value="ECO:0007669"/>
    <property type="project" value="UniProtKB-UniRule"/>
</dbReference>